<evidence type="ECO:0000256" key="1">
    <source>
        <dbReference type="ARBA" id="ARBA00001966"/>
    </source>
</evidence>
<dbReference type="AlphaFoldDB" id="A0A4V6NPM7"/>
<evidence type="ECO:0000256" key="7">
    <source>
        <dbReference type="ARBA" id="ARBA00022723"/>
    </source>
</evidence>
<keyword evidence="5" id="KW-0662">Pyridine nucleotide biosynthesis</keyword>
<evidence type="ECO:0000256" key="2">
    <source>
        <dbReference type="ARBA" id="ARBA00005065"/>
    </source>
</evidence>
<dbReference type="GO" id="GO:0034628">
    <property type="term" value="P:'de novo' NAD+ biosynthetic process from L-aspartate"/>
    <property type="evidence" value="ECO:0007669"/>
    <property type="project" value="TreeGrafter"/>
</dbReference>
<dbReference type="InterPro" id="IPR003473">
    <property type="entry name" value="NadA"/>
</dbReference>
<dbReference type="EMBL" id="SLXA01000006">
    <property type="protein sequence ID" value="TCO84686.1"/>
    <property type="molecule type" value="Genomic_DNA"/>
</dbReference>
<dbReference type="SUPFAM" id="SSF142754">
    <property type="entry name" value="NadA-like"/>
    <property type="match status" value="1"/>
</dbReference>
<dbReference type="OrthoDB" id="9801204at2"/>
<evidence type="ECO:0000313" key="12">
    <source>
        <dbReference type="Proteomes" id="UP000295711"/>
    </source>
</evidence>
<dbReference type="RefSeq" id="WP_132091437.1">
    <property type="nucleotide sequence ID" value="NZ_JANKAQ010000021.1"/>
</dbReference>
<dbReference type="Proteomes" id="UP000295711">
    <property type="component" value="Unassembled WGS sequence"/>
</dbReference>
<keyword evidence="9" id="KW-0411">Iron-sulfur</keyword>
<dbReference type="PANTHER" id="PTHR30573">
    <property type="entry name" value="QUINOLINATE SYNTHETASE A"/>
    <property type="match status" value="1"/>
</dbReference>
<keyword evidence="6" id="KW-0808">Transferase</keyword>
<evidence type="ECO:0000256" key="4">
    <source>
        <dbReference type="ARBA" id="ARBA00022485"/>
    </source>
</evidence>
<protein>
    <recommendedName>
        <fullName evidence="3 10">Quinolinate synthase</fullName>
        <ecNumber evidence="3 10">2.5.1.72</ecNumber>
    </recommendedName>
</protein>
<reference evidence="11 12" key="1">
    <citation type="submission" date="2019-03" db="EMBL/GenBank/DDBJ databases">
        <title>Genomic Encyclopedia of Type Strains, Phase IV (KMG-IV): sequencing the most valuable type-strain genomes for metagenomic binning, comparative biology and taxonomic classification.</title>
        <authorList>
            <person name="Goeker M."/>
        </authorList>
    </citation>
    <scope>NUCLEOTIDE SEQUENCE [LARGE SCALE GENOMIC DNA]</scope>
    <source>
        <strain evidence="11 12">DSM 28559</strain>
    </source>
</reference>
<dbReference type="Gene3D" id="3.40.50.10800">
    <property type="entry name" value="NadA-like"/>
    <property type="match status" value="3"/>
</dbReference>
<dbReference type="GO" id="GO:0005829">
    <property type="term" value="C:cytosol"/>
    <property type="evidence" value="ECO:0007669"/>
    <property type="project" value="TreeGrafter"/>
</dbReference>
<dbReference type="GO" id="GO:0051539">
    <property type="term" value="F:4 iron, 4 sulfur cluster binding"/>
    <property type="evidence" value="ECO:0007669"/>
    <property type="project" value="UniProtKB-KW"/>
</dbReference>
<accession>A0A4V6NPM7</accession>
<evidence type="ECO:0000256" key="8">
    <source>
        <dbReference type="ARBA" id="ARBA00023004"/>
    </source>
</evidence>
<dbReference type="EC" id="2.5.1.72" evidence="3 10"/>
<dbReference type="PANTHER" id="PTHR30573:SF0">
    <property type="entry name" value="QUINOLINATE SYNTHASE, CHLOROPLASTIC"/>
    <property type="match status" value="1"/>
</dbReference>
<comment type="pathway">
    <text evidence="2">Cofactor biosynthesis; NAD(+) biosynthesis; quinolinate from iminoaspartate: step 1/1.</text>
</comment>
<dbReference type="UniPathway" id="UPA00253">
    <property type="reaction ID" value="UER00327"/>
</dbReference>
<keyword evidence="4" id="KW-0004">4Fe-4S</keyword>
<keyword evidence="8" id="KW-0408">Iron</keyword>
<name>A0A4V6NPM7_9FIRM</name>
<comment type="cofactor">
    <cofactor evidence="1">
        <name>[4Fe-4S] cluster</name>
        <dbReference type="ChEBI" id="CHEBI:49883"/>
    </cofactor>
</comment>
<keyword evidence="7" id="KW-0479">Metal-binding</keyword>
<dbReference type="GO" id="GO:0046872">
    <property type="term" value="F:metal ion binding"/>
    <property type="evidence" value="ECO:0007669"/>
    <property type="project" value="UniProtKB-KW"/>
</dbReference>
<evidence type="ECO:0000256" key="9">
    <source>
        <dbReference type="ARBA" id="ARBA00023014"/>
    </source>
</evidence>
<dbReference type="GO" id="GO:0008987">
    <property type="term" value="F:quinolinate synthetase A activity"/>
    <property type="evidence" value="ECO:0007669"/>
    <property type="project" value="UniProtKB-UniRule"/>
</dbReference>
<gene>
    <name evidence="11" type="ORF">EV212_106114</name>
</gene>
<organism evidence="11 12">
    <name type="scientific">Frisingicoccus caecimuris</name>
    <dbReference type="NCBI Taxonomy" id="1796636"/>
    <lineage>
        <taxon>Bacteria</taxon>
        <taxon>Bacillati</taxon>
        <taxon>Bacillota</taxon>
        <taxon>Clostridia</taxon>
        <taxon>Lachnospirales</taxon>
        <taxon>Lachnospiraceae</taxon>
        <taxon>Frisingicoccus</taxon>
    </lineage>
</organism>
<evidence type="ECO:0000256" key="5">
    <source>
        <dbReference type="ARBA" id="ARBA00022642"/>
    </source>
</evidence>
<evidence type="ECO:0000256" key="6">
    <source>
        <dbReference type="ARBA" id="ARBA00022679"/>
    </source>
</evidence>
<dbReference type="InterPro" id="IPR036094">
    <property type="entry name" value="NadA_sf"/>
</dbReference>
<evidence type="ECO:0000256" key="10">
    <source>
        <dbReference type="NCBIfam" id="TIGR00550"/>
    </source>
</evidence>
<dbReference type="NCBIfam" id="TIGR00550">
    <property type="entry name" value="nadA"/>
    <property type="match status" value="1"/>
</dbReference>
<dbReference type="NCBIfam" id="NF006878">
    <property type="entry name" value="PRK09375.1-2"/>
    <property type="match status" value="1"/>
</dbReference>
<dbReference type="Pfam" id="PF02445">
    <property type="entry name" value="NadA"/>
    <property type="match status" value="1"/>
</dbReference>
<sequence length="303" mass="34057">MNEKQAQILRLKQEKNAVIMAHYYVEDDIQEIADYVGDSYYLSEMATKVTEQTIVLCGVSFMGESAKLLNPEKKVLLPEPEADCPMAHMATVQRIEEIRDIYKDNVAVVCYVNSTAELKAHSDVCVTSSNALKVVKALPNPVIYFIPDEHLGTYISRQVPEKKFIFNDGGCPIHTMITKEDVQSALDKHPGAKVLVHPECREEVTALADYIGSTSGIIDYATASQAQEFIIVTELGVMYELKRRNPGKAFYPTAAYQICEDMKKVTLDKIISVLEQDREGLQMEADFMDKAHAPLKRMLELSR</sequence>
<evidence type="ECO:0000256" key="3">
    <source>
        <dbReference type="ARBA" id="ARBA00012669"/>
    </source>
</evidence>
<evidence type="ECO:0000313" key="11">
    <source>
        <dbReference type="EMBL" id="TCO84686.1"/>
    </source>
</evidence>
<keyword evidence="12" id="KW-1185">Reference proteome</keyword>
<proteinExistence type="predicted"/>
<comment type="caution">
    <text evidence="11">The sequence shown here is derived from an EMBL/GenBank/DDBJ whole genome shotgun (WGS) entry which is preliminary data.</text>
</comment>